<comment type="similarity">
    <text evidence="2">Belongs to the FAD-dependent oxidoreductase family.</text>
</comment>
<evidence type="ECO:0000256" key="8">
    <source>
        <dbReference type="ARBA" id="ARBA00023004"/>
    </source>
</evidence>
<dbReference type="GO" id="GO:0005737">
    <property type="term" value="C:cytoplasm"/>
    <property type="evidence" value="ECO:0007669"/>
    <property type="project" value="TreeGrafter"/>
</dbReference>
<name>A0A292Q892_9PEZI</name>
<feature type="domain" description="Rieske" evidence="10">
    <location>
        <begin position="57"/>
        <end position="177"/>
    </location>
</feature>
<evidence type="ECO:0000313" key="11">
    <source>
        <dbReference type="EMBL" id="CUS15165.1"/>
    </source>
</evidence>
<dbReference type="GO" id="GO:0046872">
    <property type="term" value="F:metal ion binding"/>
    <property type="evidence" value="ECO:0007669"/>
    <property type="project" value="UniProtKB-KW"/>
</dbReference>
<keyword evidence="8" id="KW-0408">Iron</keyword>
<accession>A0A292Q892</accession>
<evidence type="ECO:0000256" key="6">
    <source>
        <dbReference type="ARBA" id="ARBA00022827"/>
    </source>
</evidence>
<dbReference type="InterPro" id="IPR036922">
    <property type="entry name" value="Rieske_2Fe-2S_sf"/>
</dbReference>
<keyword evidence="7" id="KW-0560">Oxidoreductase</keyword>
<keyword evidence="4" id="KW-0001">2Fe-2S</keyword>
<keyword evidence="9" id="KW-0411">Iron-sulfur</keyword>
<dbReference type="InterPro" id="IPR036188">
    <property type="entry name" value="FAD/NAD-bd_sf"/>
</dbReference>
<dbReference type="AlphaFoldDB" id="A0A292Q892"/>
<dbReference type="InterPro" id="IPR028202">
    <property type="entry name" value="Reductase_C"/>
</dbReference>
<reference evidence="11" key="1">
    <citation type="submission" date="2015-10" db="EMBL/GenBank/DDBJ databases">
        <authorList>
            <person name="Regsiter A."/>
            <person name="william w."/>
        </authorList>
    </citation>
    <scope>NUCLEOTIDE SEQUENCE</scope>
    <source>
        <strain evidence="11">Montdore</strain>
    </source>
</reference>
<evidence type="ECO:0000256" key="1">
    <source>
        <dbReference type="ARBA" id="ARBA00001974"/>
    </source>
</evidence>
<dbReference type="PROSITE" id="PS51296">
    <property type="entry name" value="RIESKE"/>
    <property type="match status" value="1"/>
</dbReference>
<dbReference type="EMBL" id="LN890950">
    <property type="protein sequence ID" value="CUS15165.1"/>
    <property type="molecule type" value="Genomic_DNA"/>
</dbReference>
<evidence type="ECO:0000256" key="3">
    <source>
        <dbReference type="ARBA" id="ARBA00022630"/>
    </source>
</evidence>
<evidence type="ECO:0000259" key="10">
    <source>
        <dbReference type="PROSITE" id="PS51296"/>
    </source>
</evidence>
<keyword evidence="3" id="KW-0285">Flavoprotein</keyword>
<keyword evidence="12" id="KW-1185">Reference proteome</keyword>
<comment type="cofactor">
    <cofactor evidence="1">
        <name>FAD</name>
        <dbReference type="ChEBI" id="CHEBI:57692"/>
    </cofactor>
</comment>
<dbReference type="InterPro" id="IPR050446">
    <property type="entry name" value="FAD-oxidoreductase/Apoptosis"/>
</dbReference>
<dbReference type="SUPFAM" id="SSF50022">
    <property type="entry name" value="ISP domain"/>
    <property type="match status" value="1"/>
</dbReference>
<organism evidence="11 12">
    <name type="scientific">Tuber aestivum</name>
    <name type="common">summer truffle</name>
    <dbReference type="NCBI Taxonomy" id="59557"/>
    <lineage>
        <taxon>Eukaryota</taxon>
        <taxon>Fungi</taxon>
        <taxon>Dikarya</taxon>
        <taxon>Ascomycota</taxon>
        <taxon>Pezizomycotina</taxon>
        <taxon>Pezizomycetes</taxon>
        <taxon>Pezizales</taxon>
        <taxon>Tuberaceae</taxon>
        <taxon>Tuber</taxon>
    </lineage>
</organism>
<dbReference type="SUPFAM" id="SSF51905">
    <property type="entry name" value="FAD/NAD(P)-binding domain"/>
    <property type="match status" value="2"/>
</dbReference>
<dbReference type="Gene3D" id="3.30.390.30">
    <property type="match status" value="1"/>
</dbReference>
<evidence type="ECO:0000256" key="9">
    <source>
        <dbReference type="ARBA" id="ARBA00023014"/>
    </source>
</evidence>
<dbReference type="Pfam" id="PF07992">
    <property type="entry name" value="Pyr_redox_2"/>
    <property type="match status" value="1"/>
</dbReference>
<proteinExistence type="inferred from homology"/>
<dbReference type="Proteomes" id="UP001412239">
    <property type="component" value="Unassembled WGS sequence"/>
</dbReference>
<dbReference type="InterPro" id="IPR023753">
    <property type="entry name" value="FAD/NAD-binding_dom"/>
</dbReference>
<dbReference type="GO" id="GO:0051537">
    <property type="term" value="F:2 iron, 2 sulfur cluster binding"/>
    <property type="evidence" value="ECO:0007669"/>
    <property type="project" value="UniProtKB-KW"/>
</dbReference>
<dbReference type="Gene3D" id="3.50.50.60">
    <property type="entry name" value="FAD/NAD(P)-binding domain"/>
    <property type="match status" value="2"/>
</dbReference>
<dbReference type="InterPro" id="IPR017941">
    <property type="entry name" value="Rieske_2Fe-2S"/>
</dbReference>
<gene>
    <name evidence="11" type="ORF">GSTUAT00000785001</name>
</gene>
<evidence type="ECO:0000256" key="5">
    <source>
        <dbReference type="ARBA" id="ARBA00022723"/>
    </source>
</evidence>
<dbReference type="PANTHER" id="PTHR43557">
    <property type="entry name" value="APOPTOSIS-INDUCING FACTOR 1"/>
    <property type="match status" value="1"/>
</dbReference>
<dbReference type="PRINTS" id="PR00368">
    <property type="entry name" value="FADPNR"/>
</dbReference>
<dbReference type="Pfam" id="PF14759">
    <property type="entry name" value="Reductase_C"/>
    <property type="match status" value="1"/>
</dbReference>
<dbReference type="SUPFAM" id="SSF55424">
    <property type="entry name" value="FAD/NAD-linked reductases, dimerisation (C-terminal) domain"/>
    <property type="match status" value="1"/>
</dbReference>
<dbReference type="PANTHER" id="PTHR43557:SF2">
    <property type="entry name" value="RIESKE DOMAIN-CONTAINING PROTEIN-RELATED"/>
    <property type="match status" value="1"/>
</dbReference>
<dbReference type="GO" id="GO:0016651">
    <property type="term" value="F:oxidoreductase activity, acting on NAD(P)H"/>
    <property type="evidence" value="ECO:0007669"/>
    <property type="project" value="TreeGrafter"/>
</dbReference>
<sequence>MQHARNLRLISGQDSFIRASTSPRIYRTLHLSKSSFARIPTPQISAGRAMATVQEYKLKLDNVDLRDGEKVEAEVEGVRDGKVILLKVNDRLRALGSRCTHYGAPLVKGVVAGDGRISCPWHGACFSTDSGDIESMPLFQCPIVMEDRDWLADSSDAPALDHLAAFPVSIRNGAAYITGDEATIKTGKRKPDISYKPLTGVGEEHVVIVGGPISKADLSSGSGALGAIDVLREKGFGGQITVLTKESYLPIDRTKLSKALIADEQKLQWRDAQHFRDAGIDFHLTTEVSSIDFKAHKIHTKTGGEFSYSKVLLCTGGTPKRLPMKGFKDLGDIFVLRGVDDAQRINSAIGDNGKKVVVIGSSFIGMEVSNCLAQKGNDITIVGMESAPLERVMGAKVGKIFQSQLEKRGVKFRMNSGVESAEPSSVDPNKVGSVLLKSGEKLEADLVILGVGVAPATEYLKQSGIKLEEDASVRVDGCFRVEGVEDAYAVGDIATYPYSGPGSDENSRVRVEHWNVAQNAGRQAALHITTDSEPTPFIPVFWSAIGSQLRYCGATPKGYDDIVLHGNPDQAKFVAYYTQGQDVVAVATMQKDPYMTQCAELMRRKMMPTKDEIVGGVDVLSVEVPAGAKI</sequence>
<evidence type="ECO:0000256" key="2">
    <source>
        <dbReference type="ARBA" id="ARBA00006442"/>
    </source>
</evidence>
<dbReference type="PRINTS" id="PR00411">
    <property type="entry name" value="PNDRDTASEI"/>
</dbReference>
<protein>
    <recommendedName>
        <fullName evidence="10">Rieske domain-containing protein</fullName>
    </recommendedName>
</protein>
<keyword evidence="6" id="KW-0274">FAD</keyword>
<evidence type="ECO:0000256" key="7">
    <source>
        <dbReference type="ARBA" id="ARBA00023002"/>
    </source>
</evidence>
<dbReference type="InterPro" id="IPR016156">
    <property type="entry name" value="FAD/NAD-linked_Rdtase_dimer_sf"/>
</dbReference>
<keyword evidence="5" id="KW-0479">Metal-binding</keyword>
<evidence type="ECO:0000313" key="12">
    <source>
        <dbReference type="Proteomes" id="UP001412239"/>
    </source>
</evidence>
<evidence type="ECO:0000256" key="4">
    <source>
        <dbReference type="ARBA" id="ARBA00022714"/>
    </source>
</evidence>
<dbReference type="Pfam" id="PF00355">
    <property type="entry name" value="Rieske"/>
    <property type="match status" value="1"/>
</dbReference>
<dbReference type="Gene3D" id="2.102.10.10">
    <property type="entry name" value="Rieske [2Fe-2S] iron-sulphur domain"/>
    <property type="match status" value="1"/>
</dbReference>